<dbReference type="Pfam" id="PF03171">
    <property type="entry name" value="2OG-FeII_Oxy"/>
    <property type="match status" value="1"/>
</dbReference>
<evidence type="ECO:0000256" key="4">
    <source>
        <dbReference type="ARBA" id="ARBA00023004"/>
    </source>
</evidence>
<dbReference type="InterPro" id="IPR044861">
    <property type="entry name" value="IPNS-like_FE2OG_OXY"/>
</dbReference>
<dbReference type="AlphaFoldDB" id="A0A2G8SR95"/>
<dbReference type="GO" id="GO:0016491">
    <property type="term" value="F:oxidoreductase activity"/>
    <property type="evidence" value="ECO:0007669"/>
    <property type="project" value="UniProtKB-KW"/>
</dbReference>
<comment type="similarity">
    <text evidence="1 5">Belongs to the iron/ascorbate-dependent oxidoreductase family.</text>
</comment>
<dbReference type="Proteomes" id="UP000230002">
    <property type="component" value="Unassembled WGS sequence"/>
</dbReference>
<dbReference type="PROSITE" id="PS51471">
    <property type="entry name" value="FE2OG_OXY"/>
    <property type="match status" value="1"/>
</dbReference>
<dbReference type="Gene3D" id="2.60.120.330">
    <property type="entry name" value="B-lactam Antibiotic, Isopenicillin N Synthase, Chain"/>
    <property type="match status" value="1"/>
</dbReference>
<dbReference type="PANTHER" id="PTHR10209">
    <property type="entry name" value="OXIDOREDUCTASE, 2OG-FE II OXYGENASE FAMILY PROTEIN"/>
    <property type="match status" value="1"/>
</dbReference>
<sequence>MHTLTKPLVTGSDVRHIASSTRIDRANPCASSPHMYPSLCLRPVQTPPIRLAMAASPEPEGNFSRIPILDWSLLATTQGHANFVEQLRHALINVGFLYLFNPPVAREDMDALVDYTPQLFDLPQEEKDRITMANSPHFFGYSRLGAELTKGKTDQREQFDFGTPYENQWTTGDPEYLKLWGPPQWPSEASLPGFKATHLRYLTQVEQLSYEFIGLLAEAFDLSEEALAPFFVGGTKPKPGLMQHRSKIVKYPARKEGESDQGVGPHFDGGFLTFLLQASDHLGLQVQNLAGEWIDASPIPGTFVVNLGKALETVTQGIARATSHRVLSPPPGSTPRYSIPFFQNIAQGICIGDSVLKFKPEILKLKDSRGQAGVVDSVNYQEYGQYPSGYVNLIGRVK</sequence>
<evidence type="ECO:0000256" key="1">
    <source>
        <dbReference type="ARBA" id="ARBA00008056"/>
    </source>
</evidence>
<evidence type="ECO:0000256" key="3">
    <source>
        <dbReference type="ARBA" id="ARBA00023002"/>
    </source>
</evidence>
<dbReference type="SUPFAM" id="SSF51197">
    <property type="entry name" value="Clavaminate synthase-like"/>
    <property type="match status" value="1"/>
</dbReference>
<protein>
    <recommendedName>
        <fullName evidence="6">Fe2OG dioxygenase domain-containing protein</fullName>
    </recommendedName>
</protein>
<evidence type="ECO:0000313" key="7">
    <source>
        <dbReference type="EMBL" id="PIL36289.1"/>
    </source>
</evidence>
<accession>A0A2G8SR95</accession>
<name>A0A2G8SR95_9APHY</name>
<comment type="caution">
    <text evidence="7">The sequence shown here is derived from an EMBL/GenBank/DDBJ whole genome shotgun (WGS) entry which is preliminary data.</text>
</comment>
<evidence type="ECO:0000256" key="2">
    <source>
        <dbReference type="ARBA" id="ARBA00022723"/>
    </source>
</evidence>
<gene>
    <name evidence="7" type="ORF">GSI_01952</name>
</gene>
<evidence type="ECO:0000259" key="6">
    <source>
        <dbReference type="PROSITE" id="PS51471"/>
    </source>
</evidence>
<keyword evidence="2 5" id="KW-0479">Metal-binding</keyword>
<dbReference type="STRING" id="1077348.A0A2G8SR95"/>
<organism evidence="7 8">
    <name type="scientific">Ganoderma sinense ZZ0214-1</name>
    <dbReference type="NCBI Taxonomy" id="1077348"/>
    <lineage>
        <taxon>Eukaryota</taxon>
        <taxon>Fungi</taxon>
        <taxon>Dikarya</taxon>
        <taxon>Basidiomycota</taxon>
        <taxon>Agaricomycotina</taxon>
        <taxon>Agaricomycetes</taxon>
        <taxon>Polyporales</taxon>
        <taxon>Polyporaceae</taxon>
        <taxon>Ganoderma</taxon>
    </lineage>
</organism>
<dbReference type="GO" id="GO:0046872">
    <property type="term" value="F:metal ion binding"/>
    <property type="evidence" value="ECO:0007669"/>
    <property type="project" value="UniProtKB-KW"/>
</dbReference>
<dbReference type="EMBL" id="AYKW01000002">
    <property type="protein sequence ID" value="PIL36289.1"/>
    <property type="molecule type" value="Genomic_DNA"/>
</dbReference>
<dbReference type="PANTHER" id="PTHR10209:SF885">
    <property type="entry name" value="2OG-FE(II) OXYGENASE FAMILY, PUTATIVE (AFU_ORTHOLOGUE AFUA_2G00750)-RELATED"/>
    <property type="match status" value="1"/>
</dbReference>
<dbReference type="InterPro" id="IPR026992">
    <property type="entry name" value="DIOX_N"/>
</dbReference>
<evidence type="ECO:0000313" key="8">
    <source>
        <dbReference type="Proteomes" id="UP000230002"/>
    </source>
</evidence>
<evidence type="ECO:0000256" key="5">
    <source>
        <dbReference type="RuleBase" id="RU003682"/>
    </source>
</evidence>
<dbReference type="InterPro" id="IPR005123">
    <property type="entry name" value="Oxoglu/Fe-dep_dioxygenase_dom"/>
</dbReference>
<keyword evidence="3 5" id="KW-0560">Oxidoreductase</keyword>
<proteinExistence type="inferred from homology"/>
<keyword evidence="4 5" id="KW-0408">Iron</keyword>
<feature type="domain" description="Fe2OG dioxygenase" evidence="6">
    <location>
        <begin position="240"/>
        <end position="345"/>
    </location>
</feature>
<dbReference type="Pfam" id="PF14226">
    <property type="entry name" value="DIOX_N"/>
    <property type="match status" value="1"/>
</dbReference>
<dbReference type="InterPro" id="IPR027443">
    <property type="entry name" value="IPNS-like_sf"/>
</dbReference>
<dbReference type="OrthoDB" id="288590at2759"/>
<reference evidence="7 8" key="1">
    <citation type="journal article" date="2015" name="Sci. Rep.">
        <title>Chromosome-level genome map provides insights into diverse defense mechanisms in the medicinal fungus Ganoderma sinense.</title>
        <authorList>
            <person name="Zhu Y."/>
            <person name="Xu J."/>
            <person name="Sun C."/>
            <person name="Zhou S."/>
            <person name="Xu H."/>
            <person name="Nelson D.R."/>
            <person name="Qian J."/>
            <person name="Song J."/>
            <person name="Luo H."/>
            <person name="Xiang L."/>
            <person name="Li Y."/>
            <person name="Xu Z."/>
            <person name="Ji A."/>
            <person name="Wang L."/>
            <person name="Lu S."/>
            <person name="Hayward A."/>
            <person name="Sun W."/>
            <person name="Li X."/>
            <person name="Schwartz D.C."/>
            <person name="Wang Y."/>
            <person name="Chen S."/>
        </authorList>
    </citation>
    <scope>NUCLEOTIDE SEQUENCE [LARGE SCALE GENOMIC DNA]</scope>
    <source>
        <strain evidence="7 8">ZZ0214-1</strain>
    </source>
</reference>
<keyword evidence="8" id="KW-1185">Reference proteome</keyword>